<accession>A0A426YNN5</accession>
<evidence type="ECO:0000313" key="3">
    <source>
        <dbReference type="Proteomes" id="UP000287651"/>
    </source>
</evidence>
<dbReference type="GO" id="GO:0009626">
    <property type="term" value="P:plant-type hypersensitive response"/>
    <property type="evidence" value="ECO:0007669"/>
    <property type="project" value="TreeGrafter"/>
</dbReference>
<dbReference type="PROSITE" id="PS51412">
    <property type="entry name" value="MACPF_2"/>
    <property type="match status" value="1"/>
</dbReference>
<dbReference type="EMBL" id="AMZH03011193">
    <property type="protein sequence ID" value="RRT53335.1"/>
    <property type="molecule type" value="Genomic_DNA"/>
</dbReference>
<gene>
    <name evidence="2" type="ORF">B296_00049935</name>
</gene>
<evidence type="ECO:0000259" key="1">
    <source>
        <dbReference type="PROSITE" id="PS51412"/>
    </source>
</evidence>
<dbReference type="InterPro" id="IPR020864">
    <property type="entry name" value="MACPF"/>
</dbReference>
<dbReference type="GO" id="GO:0005886">
    <property type="term" value="C:plasma membrane"/>
    <property type="evidence" value="ECO:0007669"/>
    <property type="project" value="TreeGrafter"/>
</dbReference>
<reference evidence="2 3" key="1">
    <citation type="journal article" date="2014" name="Agronomy (Basel)">
        <title>A Draft Genome Sequence for Ensete ventricosum, the Drought-Tolerant Tree Against Hunger.</title>
        <authorList>
            <person name="Harrison J."/>
            <person name="Moore K.A."/>
            <person name="Paszkiewicz K."/>
            <person name="Jones T."/>
            <person name="Grant M."/>
            <person name="Ambacheew D."/>
            <person name="Muzemil S."/>
            <person name="Studholme D.J."/>
        </authorList>
    </citation>
    <scope>NUCLEOTIDE SEQUENCE [LARGE SCALE GENOMIC DNA]</scope>
</reference>
<organism evidence="2 3">
    <name type="scientific">Ensete ventricosum</name>
    <name type="common">Abyssinian banana</name>
    <name type="synonym">Musa ensete</name>
    <dbReference type="NCBI Taxonomy" id="4639"/>
    <lineage>
        <taxon>Eukaryota</taxon>
        <taxon>Viridiplantae</taxon>
        <taxon>Streptophyta</taxon>
        <taxon>Embryophyta</taxon>
        <taxon>Tracheophyta</taxon>
        <taxon>Spermatophyta</taxon>
        <taxon>Magnoliopsida</taxon>
        <taxon>Liliopsida</taxon>
        <taxon>Zingiberales</taxon>
        <taxon>Musaceae</taxon>
        <taxon>Ensete</taxon>
    </lineage>
</organism>
<dbReference type="Pfam" id="PF01823">
    <property type="entry name" value="MACPF"/>
    <property type="match status" value="1"/>
</dbReference>
<dbReference type="Proteomes" id="UP000287651">
    <property type="component" value="Unassembled WGS sequence"/>
</dbReference>
<proteinExistence type="predicted"/>
<dbReference type="PANTHER" id="PTHR33199:SF15">
    <property type="entry name" value="MACPF DOMAIN-CONTAINING PROTEIN CAD1-LIKE"/>
    <property type="match status" value="1"/>
</dbReference>
<protein>
    <recommendedName>
        <fullName evidence="1">MACPF domain-containing protein</fullName>
    </recommendedName>
</protein>
<dbReference type="InterPro" id="IPR044663">
    <property type="entry name" value="CAD1/NSL1-like"/>
</dbReference>
<name>A0A426YNN5_ENSVE</name>
<dbReference type="GO" id="GO:2000031">
    <property type="term" value="P:regulation of salicylic acid mediated signaling pathway"/>
    <property type="evidence" value="ECO:0007669"/>
    <property type="project" value="InterPro"/>
</dbReference>
<sequence>MAEYFNRKALLSGSIPLGSFNCAFSFSGSKKIDAAATKSLAMNGKFIPLCKVQLMKHPLSLQDHVKAAVPRSWEPLSLARFIETYGTHVITSITIGGKDVIYVKQHITSTLSITEIKNYIQDVGDQRFSETESLTSSGPIKSKGKASILPFFFSIKLWILLYLTVKVYTHNHLMLHILLQKRQVLCSFVVISNYSADPNFKYQP</sequence>
<comment type="caution">
    <text evidence="2">The sequence shown here is derived from an EMBL/GenBank/DDBJ whole genome shotgun (WGS) entry which is preliminary data.</text>
</comment>
<dbReference type="AlphaFoldDB" id="A0A426YNN5"/>
<dbReference type="PANTHER" id="PTHR33199">
    <property type="entry name" value="MACPF DOMAIN-CONTAINING PROTEIN CAD1"/>
    <property type="match status" value="1"/>
</dbReference>
<evidence type="ECO:0000313" key="2">
    <source>
        <dbReference type="EMBL" id="RRT53335.1"/>
    </source>
</evidence>
<feature type="domain" description="MACPF" evidence="1">
    <location>
        <begin position="1"/>
        <end position="204"/>
    </location>
</feature>